<name>A0A319CVZ1_9EURO</name>
<organism evidence="1 2">
    <name type="scientific">Aspergillus ellipticus CBS 707.79</name>
    <dbReference type="NCBI Taxonomy" id="1448320"/>
    <lineage>
        <taxon>Eukaryota</taxon>
        <taxon>Fungi</taxon>
        <taxon>Dikarya</taxon>
        <taxon>Ascomycota</taxon>
        <taxon>Pezizomycotina</taxon>
        <taxon>Eurotiomycetes</taxon>
        <taxon>Eurotiomycetidae</taxon>
        <taxon>Eurotiales</taxon>
        <taxon>Aspergillaceae</taxon>
        <taxon>Aspergillus</taxon>
        <taxon>Aspergillus subgen. Circumdati</taxon>
    </lineage>
</organism>
<evidence type="ECO:0000313" key="1">
    <source>
        <dbReference type="EMBL" id="PYH89446.1"/>
    </source>
</evidence>
<sequence length="161" mass="18063">MLDILSGHTAEMLRLDRFALWFDGNKGKSSYQNRILYSIIRQYGNIVLAHDPGLEKLRIRYIALCYLNNVLYLHKPQRFYKEYLDGLGEMSESWLRQESFSNPRARYVILFPWPLYSDHSTGVETGVKTPSTAAVHTGVDISTHPGSGIGDSSAVGAPIAA</sequence>
<keyword evidence="2" id="KW-1185">Reference proteome</keyword>
<dbReference type="EMBL" id="KZ826029">
    <property type="protein sequence ID" value="PYH89446.1"/>
    <property type="molecule type" value="Genomic_DNA"/>
</dbReference>
<gene>
    <name evidence="1" type="ORF">BO71DRAFT_434787</name>
</gene>
<dbReference type="VEuPathDB" id="FungiDB:BO71DRAFT_434787"/>
<proteinExistence type="predicted"/>
<accession>A0A319CVZ1</accession>
<evidence type="ECO:0000313" key="2">
    <source>
        <dbReference type="Proteomes" id="UP000247810"/>
    </source>
</evidence>
<reference evidence="1 2" key="1">
    <citation type="submission" date="2018-02" db="EMBL/GenBank/DDBJ databases">
        <title>The genomes of Aspergillus section Nigri reveals drivers in fungal speciation.</title>
        <authorList>
            <consortium name="DOE Joint Genome Institute"/>
            <person name="Vesth T.C."/>
            <person name="Nybo J."/>
            <person name="Theobald S."/>
            <person name="Brandl J."/>
            <person name="Frisvad J.C."/>
            <person name="Nielsen K.F."/>
            <person name="Lyhne E.K."/>
            <person name="Kogle M.E."/>
            <person name="Kuo A."/>
            <person name="Riley R."/>
            <person name="Clum A."/>
            <person name="Nolan M."/>
            <person name="Lipzen A."/>
            <person name="Salamov A."/>
            <person name="Henrissat B."/>
            <person name="Wiebenga A."/>
            <person name="De vries R.P."/>
            <person name="Grigoriev I.V."/>
            <person name="Mortensen U.H."/>
            <person name="Andersen M.R."/>
            <person name="Baker S.E."/>
        </authorList>
    </citation>
    <scope>NUCLEOTIDE SEQUENCE [LARGE SCALE GENOMIC DNA]</scope>
    <source>
        <strain evidence="1 2">CBS 707.79</strain>
    </source>
</reference>
<protein>
    <submittedName>
        <fullName evidence="1">Uncharacterized protein</fullName>
    </submittedName>
</protein>
<dbReference type="OrthoDB" id="3940621at2759"/>
<dbReference type="AlphaFoldDB" id="A0A319CVZ1"/>
<dbReference type="Proteomes" id="UP000247810">
    <property type="component" value="Unassembled WGS sequence"/>
</dbReference>